<name>A0A077PT57_XENBV</name>
<organism evidence="1 2">
    <name type="scientific">Xenorhabdus bovienii str. kraussei Becker Underwood</name>
    <dbReference type="NCBI Taxonomy" id="1398204"/>
    <lineage>
        <taxon>Bacteria</taxon>
        <taxon>Pseudomonadati</taxon>
        <taxon>Pseudomonadota</taxon>
        <taxon>Gammaproteobacteria</taxon>
        <taxon>Enterobacterales</taxon>
        <taxon>Morganellaceae</taxon>
        <taxon>Xenorhabdus</taxon>
    </lineage>
</organism>
<gene>
    <name evidence="1" type="ORF">XBKB1_2490009</name>
</gene>
<reference evidence="1" key="1">
    <citation type="submission" date="2013-07" db="EMBL/GenBank/DDBJ databases">
        <title>Sub-species coevolution in mutualistic symbiosis.</title>
        <authorList>
            <person name="Murfin K."/>
            <person name="Klassen J."/>
            <person name="Lee M."/>
            <person name="Forst S."/>
            <person name="Stock P."/>
            <person name="Goodrich-Blair H."/>
        </authorList>
    </citation>
    <scope>NUCLEOTIDE SEQUENCE [LARGE SCALE GENOMIC DNA]</scope>
    <source>
        <strain evidence="1">Kraussei Becker Underwood</strain>
    </source>
</reference>
<dbReference type="HOGENOM" id="CLU_1383712_0_0_6"/>
<proteinExistence type="predicted"/>
<sequence>MRIGSRAETFNALKIVDTYKGEIPDKDKSILAYWAPQGGHVDIPMHPNPSRNPTCLFTPGFSGCTLAVDKLDDQTLRVFHVSGSHEREEYHELDAAEHGEGLAMAMDYLDYGFYQENGQTMNNITAFAFMHYNQEEKKWGIHYQRQAGAPNIREFSPPSRWSLLNRNENNIEVRVSENSFIKGTGTMRTRFPHHQPQ</sequence>
<evidence type="ECO:0000313" key="2">
    <source>
        <dbReference type="Proteomes" id="UP000028493"/>
    </source>
</evidence>
<dbReference type="AlphaFoldDB" id="A0A077PT57"/>
<comment type="caution">
    <text evidence="1">The sequence shown here is derived from an EMBL/GenBank/DDBJ whole genome shotgun (WGS) entry which is preliminary data.</text>
</comment>
<dbReference type="Proteomes" id="UP000028493">
    <property type="component" value="Unassembled WGS sequence"/>
</dbReference>
<accession>A0A077PT57</accession>
<protein>
    <submittedName>
        <fullName evidence="1">Uncharacterized protein</fullName>
    </submittedName>
</protein>
<dbReference type="EMBL" id="CBSZ010000167">
    <property type="protein sequence ID" value="CDH24188.1"/>
    <property type="molecule type" value="Genomic_DNA"/>
</dbReference>
<evidence type="ECO:0000313" key="1">
    <source>
        <dbReference type="EMBL" id="CDH24188.1"/>
    </source>
</evidence>